<evidence type="ECO:0008006" key="3">
    <source>
        <dbReference type="Google" id="ProtNLM"/>
    </source>
</evidence>
<dbReference type="Gene3D" id="2.120.10.30">
    <property type="entry name" value="TolB, C-terminal domain"/>
    <property type="match status" value="3"/>
</dbReference>
<dbReference type="InterPro" id="IPR011042">
    <property type="entry name" value="6-blade_b-propeller_TolB-like"/>
</dbReference>
<evidence type="ECO:0000256" key="1">
    <source>
        <dbReference type="ARBA" id="ARBA00022737"/>
    </source>
</evidence>
<protein>
    <recommendedName>
        <fullName evidence="3">SMP-30/Gluconolactonase/LRE-like region domain-containing protein</fullName>
    </recommendedName>
</protein>
<proteinExistence type="predicted"/>
<dbReference type="Pfam" id="PF01436">
    <property type="entry name" value="NHL"/>
    <property type="match status" value="1"/>
</dbReference>
<organism evidence="2">
    <name type="scientific">Guillardia theta</name>
    <name type="common">Cryptophyte</name>
    <name type="synonym">Cryptomonas phi</name>
    <dbReference type="NCBI Taxonomy" id="55529"/>
    <lineage>
        <taxon>Eukaryota</taxon>
        <taxon>Cryptophyceae</taxon>
        <taxon>Pyrenomonadales</taxon>
        <taxon>Geminigeraceae</taxon>
        <taxon>Guillardia</taxon>
    </lineage>
</organism>
<accession>A0A7S4H877</accession>
<evidence type="ECO:0000313" key="2">
    <source>
        <dbReference type="EMBL" id="CAE2190801.1"/>
    </source>
</evidence>
<gene>
    <name evidence="2" type="ORF">GTHE00462_LOCUS112</name>
</gene>
<name>A0A7S4H877_GUITH</name>
<dbReference type="EMBL" id="HBKN01000124">
    <property type="protein sequence ID" value="CAE2190801.1"/>
    <property type="molecule type" value="Transcribed_RNA"/>
</dbReference>
<dbReference type="InterPro" id="IPR001258">
    <property type="entry name" value="NHL_repeat"/>
</dbReference>
<sequence>MTDIDSEEWRLRERASLFDLCRQMLLFRLSLCLMMLATRATSHLLGDTCTIAGNGATGYADGAAGAASFSGPSGISTWANGNSILVVDTGNNVVRLLASAQVSTIAGNGRQGVADGQATSAEFNSPSDVATKTDFNTGMVTALVSDTNNKKIRFLYVGQEQVGSFVQTSMQQPSALALAPNQATLIVSDLELHQLLTFNMADGKTSKFVGNGQRGYQDGATASFNGPRGLTFSPDGTYILVADTGNHVVRKIDVGSAMTSTLAGAAGMAGYQDGMGVDARFQSPYGITIDSVGQFAYVSETDGNRIRMIDLATNVVSSISGSSLGLAGSQDGEGYTARFSGPKGVTLMNDQVLLVSDSNNNRIRAVATKDNIKIDLCVSSTTTQNATATANELNLDARVSVTSLLSMILLLAWTC</sequence>
<reference evidence="2" key="1">
    <citation type="submission" date="2021-01" db="EMBL/GenBank/DDBJ databases">
        <authorList>
            <person name="Corre E."/>
            <person name="Pelletier E."/>
            <person name="Niang G."/>
            <person name="Scheremetjew M."/>
            <person name="Finn R."/>
            <person name="Kale V."/>
            <person name="Holt S."/>
            <person name="Cochrane G."/>
            <person name="Meng A."/>
            <person name="Brown T."/>
            <person name="Cohen L."/>
        </authorList>
    </citation>
    <scope>NUCLEOTIDE SEQUENCE</scope>
    <source>
        <strain evidence="2">CCMP 2712</strain>
    </source>
</reference>
<dbReference type="PANTHER" id="PTHR46388">
    <property type="entry name" value="NHL REPEAT-CONTAINING PROTEIN 2"/>
    <property type="match status" value="1"/>
</dbReference>
<dbReference type="AlphaFoldDB" id="A0A7S4H877"/>
<dbReference type="PANTHER" id="PTHR46388:SF2">
    <property type="entry name" value="NHL REPEAT-CONTAINING PROTEIN 2"/>
    <property type="match status" value="1"/>
</dbReference>
<keyword evidence="1" id="KW-0677">Repeat</keyword>
<dbReference type="SUPFAM" id="SSF63829">
    <property type="entry name" value="Calcium-dependent phosphotriesterase"/>
    <property type="match status" value="1"/>
</dbReference>